<dbReference type="SMART" id="SM00478">
    <property type="entry name" value="ENDO3c"/>
    <property type="match status" value="1"/>
</dbReference>
<keyword evidence="9" id="KW-0378">Hydrolase</keyword>
<evidence type="ECO:0000256" key="3">
    <source>
        <dbReference type="ARBA" id="ARBA00008343"/>
    </source>
</evidence>
<evidence type="ECO:0000259" key="15">
    <source>
        <dbReference type="SMART" id="SM00478"/>
    </source>
</evidence>
<dbReference type="InterPro" id="IPR029119">
    <property type="entry name" value="MutY_C"/>
</dbReference>
<dbReference type="InterPro" id="IPR003265">
    <property type="entry name" value="HhH-GPD_domain"/>
</dbReference>
<reference evidence="16 17" key="1">
    <citation type="submission" date="2019-08" db="EMBL/GenBank/DDBJ databases">
        <title>Genome sequence of Gillisia hiemivivida IC154 (type strain).</title>
        <authorList>
            <person name="Bowman J.P."/>
        </authorList>
    </citation>
    <scope>NUCLEOTIDE SEQUENCE [LARGE SCALE GENOMIC DNA]</scope>
    <source>
        <strain evidence="16 17">IC154</strain>
    </source>
</reference>
<dbReference type="PANTHER" id="PTHR42944:SF1">
    <property type="entry name" value="ADENINE DNA GLYCOSYLASE"/>
    <property type="match status" value="1"/>
</dbReference>
<dbReference type="FunFam" id="1.10.340.30:FF:000002">
    <property type="entry name" value="Adenine DNA glycosylase"/>
    <property type="match status" value="1"/>
</dbReference>
<dbReference type="SMART" id="SM00525">
    <property type="entry name" value="FES"/>
    <property type="match status" value="1"/>
</dbReference>
<keyword evidence="8 14" id="KW-0227">DNA damage</keyword>
<proteinExistence type="inferred from homology"/>
<dbReference type="GO" id="GO:0035485">
    <property type="term" value="F:adenine/guanine mispair binding"/>
    <property type="evidence" value="ECO:0007669"/>
    <property type="project" value="TreeGrafter"/>
</dbReference>
<dbReference type="InterPro" id="IPR015797">
    <property type="entry name" value="NUDIX_hydrolase-like_dom_sf"/>
</dbReference>
<evidence type="ECO:0000256" key="8">
    <source>
        <dbReference type="ARBA" id="ARBA00022763"/>
    </source>
</evidence>
<name>A0A5C6ZS49_9FLAO</name>
<evidence type="ECO:0000256" key="2">
    <source>
        <dbReference type="ARBA" id="ARBA00002933"/>
    </source>
</evidence>
<dbReference type="InterPro" id="IPR011257">
    <property type="entry name" value="DNA_glycosylase"/>
</dbReference>
<feature type="domain" description="HhH-GPD" evidence="15">
    <location>
        <begin position="35"/>
        <end position="186"/>
    </location>
</feature>
<protein>
    <recommendedName>
        <fullName evidence="5 14">Adenine DNA glycosylase</fullName>
        <ecNumber evidence="4 14">3.2.2.31</ecNumber>
    </recommendedName>
</protein>
<evidence type="ECO:0000256" key="11">
    <source>
        <dbReference type="ARBA" id="ARBA00023014"/>
    </source>
</evidence>
<evidence type="ECO:0000256" key="13">
    <source>
        <dbReference type="ARBA" id="ARBA00023295"/>
    </source>
</evidence>
<evidence type="ECO:0000256" key="9">
    <source>
        <dbReference type="ARBA" id="ARBA00022801"/>
    </source>
</evidence>
<accession>A0A5C6ZS49</accession>
<dbReference type="CDD" id="cd03431">
    <property type="entry name" value="NUDIX_DNA_Glycosylase_C-MutY"/>
    <property type="match status" value="1"/>
</dbReference>
<evidence type="ECO:0000256" key="1">
    <source>
        <dbReference type="ARBA" id="ARBA00000843"/>
    </source>
</evidence>
<evidence type="ECO:0000256" key="10">
    <source>
        <dbReference type="ARBA" id="ARBA00023004"/>
    </source>
</evidence>
<dbReference type="Proteomes" id="UP000321367">
    <property type="component" value="Unassembled WGS sequence"/>
</dbReference>
<dbReference type="GO" id="GO:0032357">
    <property type="term" value="F:oxidized purine DNA binding"/>
    <property type="evidence" value="ECO:0007669"/>
    <property type="project" value="TreeGrafter"/>
</dbReference>
<dbReference type="InterPro" id="IPR023170">
    <property type="entry name" value="HhH_base_excis_C"/>
</dbReference>
<dbReference type="GO" id="GO:0000701">
    <property type="term" value="F:purine-specific mismatch base pair DNA N-glycosylase activity"/>
    <property type="evidence" value="ECO:0007669"/>
    <property type="project" value="UniProtKB-EC"/>
</dbReference>
<dbReference type="Pfam" id="PF00730">
    <property type="entry name" value="HhH-GPD"/>
    <property type="match status" value="1"/>
</dbReference>
<evidence type="ECO:0000256" key="14">
    <source>
        <dbReference type="RuleBase" id="RU365096"/>
    </source>
</evidence>
<dbReference type="OrthoDB" id="9802365at2"/>
<dbReference type="PANTHER" id="PTHR42944">
    <property type="entry name" value="ADENINE DNA GLYCOSYLASE"/>
    <property type="match status" value="1"/>
</dbReference>
<dbReference type="PROSITE" id="PS00764">
    <property type="entry name" value="ENDONUCLEASE_III_1"/>
    <property type="match status" value="1"/>
</dbReference>
<evidence type="ECO:0000256" key="12">
    <source>
        <dbReference type="ARBA" id="ARBA00023204"/>
    </source>
</evidence>
<comment type="catalytic activity">
    <reaction evidence="1 14">
        <text>Hydrolyzes free adenine bases from 7,8-dihydro-8-oxoguanine:adenine mismatched double-stranded DNA, leaving an apurinic site.</text>
        <dbReference type="EC" id="3.2.2.31"/>
    </reaction>
</comment>
<evidence type="ECO:0000256" key="7">
    <source>
        <dbReference type="ARBA" id="ARBA00022723"/>
    </source>
</evidence>
<dbReference type="GO" id="GO:0006298">
    <property type="term" value="P:mismatch repair"/>
    <property type="evidence" value="ECO:0007669"/>
    <property type="project" value="TreeGrafter"/>
</dbReference>
<keyword evidence="12" id="KW-0234">DNA repair</keyword>
<keyword evidence="7" id="KW-0479">Metal-binding</keyword>
<evidence type="ECO:0000256" key="4">
    <source>
        <dbReference type="ARBA" id="ARBA00012045"/>
    </source>
</evidence>
<dbReference type="Pfam" id="PF14815">
    <property type="entry name" value="NUDIX_4"/>
    <property type="match status" value="1"/>
</dbReference>
<keyword evidence="11" id="KW-0411">Iron-sulfur</keyword>
<keyword evidence="13 14" id="KW-0326">Glycosidase</keyword>
<dbReference type="InterPro" id="IPR004035">
    <property type="entry name" value="Endouclease-III_FeS-bd_BS"/>
</dbReference>
<dbReference type="SUPFAM" id="SSF48150">
    <property type="entry name" value="DNA-glycosylase"/>
    <property type="match status" value="1"/>
</dbReference>
<organism evidence="16 17">
    <name type="scientific">Gillisia hiemivivida</name>
    <dbReference type="NCBI Taxonomy" id="291190"/>
    <lineage>
        <taxon>Bacteria</taxon>
        <taxon>Pseudomonadati</taxon>
        <taxon>Bacteroidota</taxon>
        <taxon>Flavobacteriia</taxon>
        <taxon>Flavobacteriales</taxon>
        <taxon>Flavobacteriaceae</taxon>
        <taxon>Gillisia</taxon>
    </lineage>
</organism>
<evidence type="ECO:0000256" key="5">
    <source>
        <dbReference type="ARBA" id="ARBA00022023"/>
    </source>
</evidence>
<dbReference type="SUPFAM" id="SSF55811">
    <property type="entry name" value="Nudix"/>
    <property type="match status" value="1"/>
</dbReference>
<dbReference type="Pfam" id="PF10576">
    <property type="entry name" value="EndIII_4Fe-2S"/>
    <property type="match status" value="1"/>
</dbReference>
<dbReference type="GO" id="GO:0046872">
    <property type="term" value="F:metal ion binding"/>
    <property type="evidence" value="ECO:0007669"/>
    <property type="project" value="UniProtKB-UniRule"/>
</dbReference>
<dbReference type="EMBL" id="VORY01000009">
    <property type="protein sequence ID" value="TXD93609.1"/>
    <property type="molecule type" value="Genomic_DNA"/>
</dbReference>
<comment type="cofactor">
    <cofactor evidence="14">
        <name>[4Fe-4S] cluster</name>
        <dbReference type="ChEBI" id="CHEBI:49883"/>
    </cofactor>
    <text evidence="14">Binds 1 [4Fe-4S] cluster.</text>
</comment>
<keyword evidence="6" id="KW-0004">4Fe-4S</keyword>
<sequence length="349" mass="40050">MIFHKILINWYLGNKRDLPWRKTSDPYRIWLSEIMLQQTRIEQGLPYYLSFTTSFPTVFDLANASQDEVLKLWQGLGYYSRARNLHETSKVVAYELDGKFPDNYKDLLKLKGIGDYTASAVASICYNEAAPVVDGNVYRVLARYFDIETPINSSAGQKEFKALATELMDKEDPATYNQANMEFGALQCKPQNPLCESCPLSNSCLALKNNKIAMLPVKLKKAKVKKRYFNYLVFLSEENETILEQRIGKGIWEGLYQFPLMESTSLIDAEALLAEPGLFPEGGEYNLKVSLYNDTPIIHKLSHQHIYTRFWIVENAELNTNTIPLSKIQEYPVPVLIANFISEFELDEY</sequence>
<dbReference type="Gene3D" id="1.10.340.30">
    <property type="entry name" value="Hypothetical protein, domain 2"/>
    <property type="match status" value="1"/>
</dbReference>
<comment type="caution">
    <text evidence="16">The sequence shown here is derived from an EMBL/GenBank/DDBJ whole genome shotgun (WGS) entry which is preliminary data.</text>
</comment>
<dbReference type="AlphaFoldDB" id="A0A5C6ZS49"/>
<dbReference type="Gene3D" id="1.10.1670.10">
    <property type="entry name" value="Helix-hairpin-Helix base-excision DNA repair enzymes (C-terminal)"/>
    <property type="match status" value="1"/>
</dbReference>
<dbReference type="Pfam" id="PF00633">
    <property type="entry name" value="HHH"/>
    <property type="match status" value="1"/>
</dbReference>
<evidence type="ECO:0000313" key="17">
    <source>
        <dbReference type="Proteomes" id="UP000321367"/>
    </source>
</evidence>
<dbReference type="GO" id="GO:0006284">
    <property type="term" value="P:base-excision repair"/>
    <property type="evidence" value="ECO:0007669"/>
    <property type="project" value="UniProtKB-UniRule"/>
</dbReference>
<gene>
    <name evidence="16" type="primary">mutY</name>
    <name evidence="16" type="ORF">ES724_09285</name>
</gene>
<dbReference type="InterPro" id="IPR044298">
    <property type="entry name" value="MIG/MutY"/>
</dbReference>
<dbReference type="EC" id="3.2.2.31" evidence="4 14"/>
<dbReference type="GO" id="GO:0051539">
    <property type="term" value="F:4 iron, 4 sulfur cluster binding"/>
    <property type="evidence" value="ECO:0007669"/>
    <property type="project" value="UniProtKB-UniRule"/>
</dbReference>
<dbReference type="RefSeq" id="WP_146932359.1">
    <property type="nucleotide sequence ID" value="NZ_CBCSHZ010000011.1"/>
</dbReference>
<evidence type="ECO:0000313" key="16">
    <source>
        <dbReference type="EMBL" id="TXD93609.1"/>
    </source>
</evidence>
<evidence type="ECO:0000256" key="6">
    <source>
        <dbReference type="ARBA" id="ARBA00022485"/>
    </source>
</evidence>
<keyword evidence="10 14" id="KW-0408">Iron</keyword>
<dbReference type="NCBIfam" id="TIGR01084">
    <property type="entry name" value="mutY"/>
    <property type="match status" value="1"/>
</dbReference>
<dbReference type="GO" id="GO:0034039">
    <property type="term" value="F:8-oxo-7,8-dihydroguanine DNA N-glycosylase activity"/>
    <property type="evidence" value="ECO:0007669"/>
    <property type="project" value="TreeGrafter"/>
</dbReference>
<dbReference type="CDD" id="cd00056">
    <property type="entry name" value="ENDO3c"/>
    <property type="match status" value="1"/>
</dbReference>
<dbReference type="InterPro" id="IPR003651">
    <property type="entry name" value="Endonuclease3_FeS-loop_motif"/>
</dbReference>
<dbReference type="InterPro" id="IPR000445">
    <property type="entry name" value="HhH_motif"/>
</dbReference>
<comment type="similarity">
    <text evidence="3 14">Belongs to the Nth/MutY family.</text>
</comment>
<comment type="function">
    <text evidence="2">Adenine glycosylase active on G-A mispairs. MutY also corrects error-prone DNA synthesis past GO lesions which are due to the oxidatively damaged form of guanine: 7,8-dihydro-8-oxoguanine (8-oxo-dGTP).</text>
</comment>
<keyword evidence="17" id="KW-1185">Reference proteome</keyword>
<dbReference type="InterPro" id="IPR005760">
    <property type="entry name" value="A/G_AdeGlyc_MutY"/>
</dbReference>